<feature type="signal peptide" evidence="1">
    <location>
        <begin position="1"/>
        <end position="20"/>
    </location>
</feature>
<dbReference type="AlphaFoldDB" id="A0A9Q3BX50"/>
<organism evidence="2 3">
    <name type="scientific">Austropuccinia psidii MF-1</name>
    <dbReference type="NCBI Taxonomy" id="1389203"/>
    <lineage>
        <taxon>Eukaryota</taxon>
        <taxon>Fungi</taxon>
        <taxon>Dikarya</taxon>
        <taxon>Basidiomycota</taxon>
        <taxon>Pucciniomycotina</taxon>
        <taxon>Pucciniomycetes</taxon>
        <taxon>Pucciniales</taxon>
        <taxon>Sphaerophragmiaceae</taxon>
        <taxon>Austropuccinia</taxon>
    </lineage>
</organism>
<protein>
    <submittedName>
        <fullName evidence="2">Uncharacterized protein</fullName>
    </submittedName>
</protein>
<dbReference type="EMBL" id="AVOT02003245">
    <property type="protein sequence ID" value="MBW0472923.1"/>
    <property type="molecule type" value="Genomic_DNA"/>
</dbReference>
<evidence type="ECO:0000313" key="3">
    <source>
        <dbReference type="Proteomes" id="UP000765509"/>
    </source>
</evidence>
<name>A0A9Q3BX50_9BASI</name>
<keyword evidence="1" id="KW-0732">Signal</keyword>
<evidence type="ECO:0000256" key="1">
    <source>
        <dbReference type="SAM" id="SignalP"/>
    </source>
</evidence>
<feature type="chain" id="PRO_5040512414" evidence="1">
    <location>
        <begin position="21"/>
        <end position="147"/>
    </location>
</feature>
<dbReference type="Proteomes" id="UP000765509">
    <property type="component" value="Unassembled WGS sequence"/>
</dbReference>
<keyword evidence="3" id="KW-1185">Reference proteome</keyword>
<proteinExistence type="predicted"/>
<gene>
    <name evidence="2" type="ORF">O181_012638</name>
</gene>
<sequence length="147" mass="15890">MRLAIALITLSAYFAGLSSAAYSHGVQKFTEKNSPARWSLMGFDVPLTENFGVTLGGAGGKRATCSPVVKNLANKWIPCEGSLSTKFKYDSSTKAIFLRTNLTEDHSTGLLYTIMEGSYVYKGTENIVEVPVLTSEGFYSNPKKGSS</sequence>
<comment type="caution">
    <text evidence="2">The sequence shown here is derived from an EMBL/GenBank/DDBJ whole genome shotgun (WGS) entry which is preliminary data.</text>
</comment>
<reference evidence="2" key="1">
    <citation type="submission" date="2021-03" db="EMBL/GenBank/DDBJ databases">
        <title>Draft genome sequence of rust myrtle Austropuccinia psidii MF-1, a brazilian biotype.</title>
        <authorList>
            <person name="Quecine M.C."/>
            <person name="Pachon D.M.R."/>
            <person name="Bonatelli M.L."/>
            <person name="Correr F.H."/>
            <person name="Franceschini L.M."/>
            <person name="Leite T.F."/>
            <person name="Margarido G.R.A."/>
            <person name="Almeida C.A."/>
            <person name="Ferrarezi J.A."/>
            <person name="Labate C.A."/>
        </authorList>
    </citation>
    <scope>NUCLEOTIDE SEQUENCE</scope>
    <source>
        <strain evidence="2">MF-1</strain>
    </source>
</reference>
<evidence type="ECO:0000313" key="2">
    <source>
        <dbReference type="EMBL" id="MBW0472923.1"/>
    </source>
</evidence>
<accession>A0A9Q3BX50</accession>